<organism evidence="2 3">
    <name type="scientific">Allocatelliglobosispora scoriae</name>
    <dbReference type="NCBI Taxonomy" id="643052"/>
    <lineage>
        <taxon>Bacteria</taxon>
        <taxon>Bacillati</taxon>
        <taxon>Actinomycetota</taxon>
        <taxon>Actinomycetes</taxon>
        <taxon>Micromonosporales</taxon>
        <taxon>Micromonosporaceae</taxon>
        <taxon>Allocatelliglobosispora</taxon>
    </lineage>
</organism>
<reference evidence="2 3" key="1">
    <citation type="submission" date="2020-08" db="EMBL/GenBank/DDBJ databases">
        <title>Sequencing the genomes of 1000 actinobacteria strains.</title>
        <authorList>
            <person name="Klenk H.-P."/>
        </authorList>
    </citation>
    <scope>NUCLEOTIDE SEQUENCE [LARGE SCALE GENOMIC DNA]</scope>
    <source>
        <strain evidence="2 3">DSM 45362</strain>
    </source>
</reference>
<dbReference type="EMBL" id="JACHMN010000003">
    <property type="protein sequence ID" value="MBB5872759.1"/>
    <property type="molecule type" value="Genomic_DNA"/>
</dbReference>
<dbReference type="InterPro" id="IPR041656">
    <property type="entry name" value="TPR_5"/>
</dbReference>
<feature type="domain" description="Tetratrico peptide repeat group 5" evidence="1">
    <location>
        <begin position="43"/>
        <end position="161"/>
    </location>
</feature>
<sequence length="166" mass="18016">MIEIDSAYEQRSAGLWATLDDHDEESFLAAIEDLVTELPAGSPLAAFERGCAQDSHGHSDRAVPLYRQALAGGLDPYRRRRATIQMSSSLRNIGALDEATELLTAELARPADELSDAVVCTLALCLADAGREREALSMALQALAAHLPRYQRSMTNYARGLVETVS</sequence>
<comment type="caution">
    <text evidence="2">The sequence shown here is derived from an EMBL/GenBank/DDBJ whole genome shotgun (WGS) entry which is preliminary data.</text>
</comment>
<accession>A0A841C086</accession>
<evidence type="ECO:0000313" key="2">
    <source>
        <dbReference type="EMBL" id="MBB5872759.1"/>
    </source>
</evidence>
<evidence type="ECO:0000313" key="3">
    <source>
        <dbReference type="Proteomes" id="UP000587527"/>
    </source>
</evidence>
<keyword evidence="3" id="KW-1185">Reference proteome</keyword>
<dbReference type="Gene3D" id="1.25.40.10">
    <property type="entry name" value="Tetratricopeptide repeat domain"/>
    <property type="match status" value="1"/>
</dbReference>
<dbReference type="Proteomes" id="UP000587527">
    <property type="component" value="Unassembled WGS sequence"/>
</dbReference>
<gene>
    <name evidence="2" type="ORF">F4553_006193</name>
</gene>
<dbReference type="InterPro" id="IPR011990">
    <property type="entry name" value="TPR-like_helical_dom_sf"/>
</dbReference>
<dbReference type="AlphaFoldDB" id="A0A841C086"/>
<dbReference type="RefSeq" id="WP_184842888.1">
    <property type="nucleotide sequence ID" value="NZ_JACHMN010000003.1"/>
</dbReference>
<dbReference type="SUPFAM" id="SSF48452">
    <property type="entry name" value="TPR-like"/>
    <property type="match status" value="1"/>
</dbReference>
<dbReference type="Pfam" id="PF12688">
    <property type="entry name" value="TPR_5"/>
    <property type="match status" value="1"/>
</dbReference>
<evidence type="ECO:0000259" key="1">
    <source>
        <dbReference type="Pfam" id="PF12688"/>
    </source>
</evidence>
<name>A0A841C086_9ACTN</name>
<protein>
    <submittedName>
        <fullName evidence="2">Tetratricopeptide (TPR) repeat protein</fullName>
    </submittedName>
</protein>
<proteinExistence type="predicted"/>